<dbReference type="CDD" id="cd08642">
    <property type="entry name" value="DNA_pol_A_pol_I_A"/>
    <property type="match status" value="1"/>
</dbReference>
<evidence type="ECO:0000313" key="6">
    <source>
        <dbReference type="EMBL" id="VYT84330.1"/>
    </source>
</evidence>
<evidence type="ECO:0000259" key="5">
    <source>
        <dbReference type="SMART" id="SM00482"/>
    </source>
</evidence>
<reference evidence="6" key="1">
    <citation type="submission" date="2019-11" db="EMBL/GenBank/DDBJ databases">
        <authorList>
            <person name="Feng L."/>
        </authorList>
    </citation>
    <scope>NUCLEOTIDE SEQUENCE</scope>
    <source>
        <strain evidence="6">VrattiLFYP33</strain>
    </source>
</reference>
<dbReference type="Gene3D" id="1.10.150.20">
    <property type="entry name" value="5' to 3' exonuclease, C-terminal subdomain"/>
    <property type="match status" value="1"/>
</dbReference>
<organism evidence="6">
    <name type="scientific">Veillonella ratti</name>
    <dbReference type="NCBI Taxonomy" id="103892"/>
    <lineage>
        <taxon>Bacteria</taxon>
        <taxon>Bacillati</taxon>
        <taxon>Bacillota</taxon>
        <taxon>Negativicutes</taxon>
        <taxon>Veillonellales</taxon>
        <taxon>Veillonellaceae</taxon>
        <taxon>Veillonella</taxon>
    </lineage>
</organism>
<dbReference type="EC" id="2.7.7.7" evidence="2"/>
<accession>A0A6N3A397</accession>
<dbReference type="InterPro" id="IPR001098">
    <property type="entry name" value="DNA-dir_DNA_pol_A_palm_dom"/>
</dbReference>
<dbReference type="PANTHER" id="PTHR10133:SF27">
    <property type="entry name" value="DNA POLYMERASE NU"/>
    <property type="match status" value="1"/>
</dbReference>
<comment type="catalytic activity">
    <reaction evidence="4">
        <text>DNA(n) + a 2'-deoxyribonucleoside 5'-triphosphate = DNA(n+1) + diphosphate</text>
        <dbReference type="Rhea" id="RHEA:22508"/>
        <dbReference type="Rhea" id="RHEA-COMP:17339"/>
        <dbReference type="Rhea" id="RHEA-COMP:17340"/>
        <dbReference type="ChEBI" id="CHEBI:33019"/>
        <dbReference type="ChEBI" id="CHEBI:61560"/>
        <dbReference type="ChEBI" id="CHEBI:173112"/>
        <dbReference type="EC" id="2.7.7.7"/>
    </reaction>
</comment>
<gene>
    <name evidence="6" type="primary">polA_2</name>
    <name evidence="6" type="ORF">VRLFYP33_00590</name>
</gene>
<name>A0A6N3A397_9FIRM</name>
<dbReference type="Pfam" id="PF00476">
    <property type="entry name" value="DNA_pol_A"/>
    <property type="match status" value="1"/>
</dbReference>
<evidence type="ECO:0000256" key="3">
    <source>
        <dbReference type="ARBA" id="ARBA00022705"/>
    </source>
</evidence>
<dbReference type="InterPro" id="IPR012337">
    <property type="entry name" value="RNaseH-like_sf"/>
</dbReference>
<keyword evidence="6" id="KW-0808">Transferase</keyword>
<dbReference type="PANTHER" id="PTHR10133">
    <property type="entry name" value="DNA POLYMERASE I"/>
    <property type="match status" value="1"/>
</dbReference>
<dbReference type="EMBL" id="CACRUX010000021">
    <property type="protein sequence ID" value="VYT84330.1"/>
    <property type="molecule type" value="Genomic_DNA"/>
</dbReference>
<dbReference type="Gene3D" id="3.30.70.370">
    <property type="match status" value="1"/>
</dbReference>
<dbReference type="GO" id="GO:0006261">
    <property type="term" value="P:DNA-templated DNA replication"/>
    <property type="evidence" value="ECO:0007669"/>
    <property type="project" value="InterPro"/>
</dbReference>
<sequence>MELSIDIETYSECPIKYSVYRYVDDPSFEILLFGYCFDDGPVEVVDLTKEELPPQVVAALHNPDITKTAFNAAFEMTCLQKIYPDMDITNWECTSVLALYCSLPTSLDAVSKALKLGVEKDSRGKSLIQYFSVPCKPTKSNKGRTRNLPEHDPERWAEYIEYNRQDVVVERAIRNRLLPLKPPDIEHEYWLMDLAINRNGIAVDNKMIDNALAFDDEFKRKLTVEASALTGLENPNSPLQLKEWIENRLGHEIPGMTKAVVTDLLAEDLPADVRRVLELRQMLGKTSVKKYAAMRNAECSDGRIHGMLQFYGAMRTGRWAGRIVQLQNLPRNYLEDLDTARDALKQGDLEMFELLYGDVSDTLSQLIRTALVAEPGNRFIVADFSAIEARVIAWLCSEKWRQKVFAEGGDIYCASASNMFHVPVEKHGVNGHLRQKGKVAELALGYGGGVKALIAMGALKGGIAEDELPDIVRKWRAASPRIIKLWNDVDFAAKEAIRKGGPVTIIHRGLRFERRDGALFITLPSGRRLAYTKPRIGKNRFGGESITYMGMNQMANKWERLETYGGKLTENIVQAIARDCLAGAMYRLYKHGYKICAHIHDEVVIEAPIGVGSLDEVIKIMCEPEPWCDGLILNAAGFENPYYMKD</sequence>
<dbReference type="GO" id="GO:0003677">
    <property type="term" value="F:DNA binding"/>
    <property type="evidence" value="ECO:0007669"/>
    <property type="project" value="InterPro"/>
</dbReference>
<dbReference type="GO" id="GO:0006302">
    <property type="term" value="P:double-strand break repair"/>
    <property type="evidence" value="ECO:0007669"/>
    <property type="project" value="TreeGrafter"/>
</dbReference>
<comment type="similarity">
    <text evidence="1">Belongs to the DNA polymerase type-A family.</text>
</comment>
<keyword evidence="6" id="KW-0548">Nucleotidyltransferase</keyword>
<dbReference type="InterPro" id="IPR043502">
    <property type="entry name" value="DNA/RNA_pol_sf"/>
</dbReference>
<evidence type="ECO:0000256" key="1">
    <source>
        <dbReference type="ARBA" id="ARBA00007705"/>
    </source>
</evidence>
<dbReference type="AlphaFoldDB" id="A0A6N3A397"/>
<proteinExistence type="inferred from homology"/>
<dbReference type="InterPro" id="IPR002298">
    <property type="entry name" value="DNA_polymerase_A"/>
</dbReference>
<dbReference type="SUPFAM" id="SSF53098">
    <property type="entry name" value="Ribonuclease H-like"/>
    <property type="match status" value="1"/>
</dbReference>
<dbReference type="Gene3D" id="3.30.420.10">
    <property type="entry name" value="Ribonuclease H-like superfamily/Ribonuclease H"/>
    <property type="match status" value="1"/>
</dbReference>
<dbReference type="RefSeq" id="WP_156704252.1">
    <property type="nucleotide sequence ID" value="NZ_CACRUX010000021.1"/>
</dbReference>
<evidence type="ECO:0000256" key="2">
    <source>
        <dbReference type="ARBA" id="ARBA00012417"/>
    </source>
</evidence>
<keyword evidence="3" id="KW-0235">DNA replication</keyword>
<dbReference type="SUPFAM" id="SSF56672">
    <property type="entry name" value="DNA/RNA polymerases"/>
    <property type="match status" value="1"/>
</dbReference>
<evidence type="ECO:0000256" key="4">
    <source>
        <dbReference type="ARBA" id="ARBA00049244"/>
    </source>
</evidence>
<protein>
    <recommendedName>
        <fullName evidence="2">DNA-directed DNA polymerase</fullName>
        <ecNumber evidence="2">2.7.7.7</ecNumber>
    </recommendedName>
</protein>
<dbReference type="GO" id="GO:0003887">
    <property type="term" value="F:DNA-directed DNA polymerase activity"/>
    <property type="evidence" value="ECO:0007669"/>
    <property type="project" value="UniProtKB-EC"/>
</dbReference>
<dbReference type="SMART" id="SM00482">
    <property type="entry name" value="POLAc"/>
    <property type="match status" value="1"/>
</dbReference>
<feature type="domain" description="DNA-directed DNA polymerase family A palm" evidence="5">
    <location>
        <begin position="364"/>
        <end position="611"/>
    </location>
</feature>
<dbReference type="InterPro" id="IPR036397">
    <property type="entry name" value="RNaseH_sf"/>
</dbReference>